<dbReference type="InterPro" id="IPR032710">
    <property type="entry name" value="NTF2-like_dom_sf"/>
</dbReference>
<dbReference type="Gene3D" id="3.10.450.50">
    <property type="match status" value="1"/>
</dbReference>
<dbReference type="Pfam" id="PF13474">
    <property type="entry name" value="SnoaL_3"/>
    <property type="match status" value="1"/>
</dbReference>
<evidence type="ECO:0000313" key="4">
    <source>
        <dbReference type="Proteomes" id="UP000623842"/>
    </source>
</evidence>
<accession>A0A919BE86</accession>
<dbReference type="AlphaFoldDB" id="A0A919BE86"/>
<evidence type="ECO:0000313" key="3">
    <source>
        <dbReference type="EMBL" id="GHF82240.1"/>
    </source>
</evidence>
<sequence length="159" mass="17870">MKFLITAFVCFLVSLPSMANEEINKVLDSFHLAAAEADGTTYFSLLAENSVFLGTDPTERWTKAQFKTFAEPYFSKGKGWKYVTRQRHVTETNNPDIVFFDELLDNDSYGLCRGSGVVMKIDGRWQILQYNLSIPIPNDLSKVIVNTIESASVSKQGVN</sequence>
<dbReference type="InterPro" id="IPR037401">
    <property type="entry name" value="SnoaL-like"/>
</dbReference>
<dbReference type="Proteomes" id="UP000623842">
    <property type="component" value="Unassembled WGS sequence"/>
</dbReference>
<reference evidence="3" key="2">
    <citation type="submission" date="2020-09" db="EMBL/GenBank/DDBJ databases">
        <authorList>
            <person name="Sun Q."/>
            <person name="Kim S."/>
        </authorList>
    </citation>
    <scope>NUCLEOTIDE SEQUENCE</scope>
    <source>
        <strain evidence="3">KCTC 42731</strain>
    </source>
</reference>
<gene>
    <name evidence="3" type="ORF">GCM10017161_06770</name>
</gene>
<evidence type="ECO:0000256" key="1">
    <source>
        <dbReference type="SAM" id="SignalP"/>
    </source>
</evidence>
<comment type="caution">
    <text evidence="3">The sequence shown here is derived from an EMBL/GenBank/DDBJ whole genome shotgun (WGS) entry which is preliminary data.</text>
</comment>
<feature type="chain" id="PRO_5037931055" description="SnoaL-like domain-containing protein" evidence="1">
    <location>
        <begin position="20"/>
        <end position="159"/>
    </location>
</feature>
<organism evidence="3 4">
    <name type="scientific">Thalassotalea marina</name>
    <dbReference type="NCBI Taxonomy" id="1673741"/>
    <lineage>
        <taxon>Bacteria</taxon>
        <taxon>Pseudomonadati</taxon>
        <taxon>Pseudomonadota</taxon>
        <taxon>Gammaproteobacteria</taxon>
        <taxon>Alteromonadales</taxon>
        <taxon>Colwelliaceae</taxon>
        <taxon>Thalassotalea</taxon>
    </lineage>
</organism>
<feature type="domain" description="SnoaL-like" evidence="2">
    <location>
        <begin position="23"/>
        <end position="137"/>
    </location>
</feature>
<feature type="signal peptide" evidence="1">
    <location>
        <begin position="1"/>
        <end position="19"/>
    </location>
</feature>
<dbReference type="EMBL" id="BNCK01000002">
    <property type="protein sequence ID" value="GHF82240.1"/>
    <property type="molecule type" value="Genomic_DNA"/>
</dbReference>
<proteinExistence type="predicted"/>
<dbReference type="SUPFAM" id="SSF54427">
    <property type="entry name" value="NTF2-like"/>
    <property type="match status" value="1"/>
</dbReference>
<keyword evidence="4" id="KW-1185">Reference proteome</keyword>
<name>A0A919BE86_9GAMM</name>
<keyword evidence="1" id="KW-0732">Signal</keyword>
<reference evidence="3" key="1">
    <citation type="journal article" date="2014" name="Int. J. Syst. Evol. Microbiol.">
        <title>Complete genome sequence of Corynebacterium casei LMG S-19264T (=DSM 44701T), isolated from a smear-ripened cheese.</title>
        <authorList>
            <consortium name="US DOE Joint Genome Institute (JGI-PGF)"/>
            <person name="Walter F."/>
            <person name="Albersmeier A."/>
            <person name="Kalinowski J."/>
            <person name="Ruckert C."/>
        </authorList>
    </citation>
    <scope>NUCLEOTIDE SEQUENCE</scope>
    <source>
        <strain evidence="3">KCTC 42731</strain>
    </source>
</reference>
<protein>
    <recommendedName>
        <fullName evidence="2">SnoaL-like domain-containing protein</fullName>
    </recommendedName>
</protein>
<dbReference type="RefSeq" id="WP_189767344.1">
    <property type="nucleotide sequence ID" value="NZ_BNCK01000002.1"/>
</dbReference>
<evidence type="ECO:0000259" key="2">
    <source>
        <dbReference type="Pfam" id="PF13474"/>
    </source>
</evidence>